<sequence>MNHQMHQTDLEELDTEWIELIMSARKMGFTMDEIRAFLRSPFQTTQKSQNSAENDPCMSS</sequence>
<dbReference type="InterPro" id="IPR010981">
    <property type="entry name" value="SinR/SinI_dimer_dom"/>
</dbReference>
<reference evidence="3 4" key="1">
    <citation type="submission" date="2023-10" db="EMBL/GenBank/DDBJ databases">
        <title>Paenibacillus strain PFR10 Genome sequencing and assembly.</title>
        <authorList>
            <person name="Kim I."/>
        </authorList>
    </citation>
    <scope>NUCLEOTIDE SEQUENCE [LARGE SCALE GENOMIC DNA]</scope>
    <source>
        <strain evidence="3 4">PFR10</strain>
    </source>
</reference>
<dbReference type="Proteomes" id="UP001260980">
    <property type="component" value="Unassembled WGS sequence"/>
</dbReference>
<protein>
    <submittedName>
        <fullName evidence="3">Anti-repressor SinI family protein</fullName>
    </submittedName>
</protein>
<gene>
    <name evidence="3" type="ORF">RQP52_22220</name>
</gene>
<evidence type="ECO:0000313" key="4">
    <source>
        <dbReference type="Proteomes" id="UP001260980"/>
    </source>
</evidence>
<comment type="caution">
    <text evidence="3">The sequence shown here is derived from an EMBL/GenBank/DDBJ whole genome shotgun (WGS) entry which is preliminary data.</text>
</comment>
<feature type="region of interest" description="Disordered" evidence="1">
    <location>
        <begin position="40"/>
        <end position="60"/>
    </location>
</feature>
<dbReference type="SUPFAM" id="SSF47406">
    <property type="entry name" value="SinR repressor dimerisation domain-like"/>
    <property type="match status" value="1"/>
</dbReference>
<dbReference type="RefSeq" id="WP_315953881.1">
    <property type="nucleotide sequence ID" value="NZ_JAWCUD010000008.1"/>
</dbReference>
<evidence type="ECO:0000313" key="3">
    <source>
        <dbReference type="EMBL" id="MDU0203802.1"/>
    </source>
</evidence>
<dbReference type="InterPro" id="IPR036281">
    <property type="entry name" value="SinR/SinI_dimer_dom_sf"/>
</dbReference>
<feature type="domain" description="Sin" evidence="2">
    <location>
        <begin position="4"/>
        <end position="42"/>
    </location>
</feature>
<evidence type="ECO:0000256" key="1">
    <source>
        <dbReference type="SAM" id="MobiDB-lite"/>
    </source>
</evidence>
<feature type="compositionally biased region" description="Polar residues" evidence="1">
    <location>
        <begin position="41"/>
        <end position="60"/>
    </location>
</feature>
<evidence type="ECO:0000259" key="2">
    <source>
        <dbReference type="PROSITE" id="PS51500"/>
    </source>
</evidence>
<dbReference type="EMBL" id="JAWCUD010000008">
    <property type="protein sequence ID" value="MDU0203802.1"/>
    <property type="molecule type" value="Genomic_DNA"/>
</dbReference>
<organism evidence="3 4">
    <name type="scientific">Paenibacillus violae</name>
    <dbReference type="NCBI Taxonomy" id="3077234"/>
    <lineage>
        <taxon>Bacteria</taxon>
        <taxon>Bacillati</taxon>
        <taxon>Bacillota</taxon>
        <taxon>Bacilli</taxon>
        <taxon>Bacillales</taxon>
        <taxon>Paenibacillaceae</taxon>
        <taxon>Paenibacillus</taxon>
    </lineage>
</organism>
<keyword evidence="4" id="KW-1185">Reference proteome</keyword>
<dbReference type="Pfam" id="PF08671">
    <property type="entry name" value="SinI"/>
    <property type="match status" value="1"/>
</dbReference>
<proteinExistence type="predicted"/>
<accession>A0ABU3RIZ7</accession>
<dbReference type="PROSITE" id="PS51500">
    <property type="entry name" value="SIN"/>
    <property type="match status" value="1"/>
</dbReference>
<name>A0ABU3RIZ7_9BACL</name>